<dbReference type="Proteomes" id="UP000434925">
    <property type="component" value="Unassembled WGS sequence"/>
</dbReference>
<evidence type="ECO:0000313" key="3">
    <source>
        <dbReference type="Proteomes" id="UP000182814"/>
    </source>
</evidence>
<dbReference type="InterPro" id="IPR008727">
    <property type="entry name" value="PAAR_motif"/>
</dbReference>
<evidence type="ECO:0000313" key="4">
    <source>
        <dbReference type="Proteomes" id="UP000434925"/>
    </source>
</evidence>
<evidence type="ECO:0000313" key="2">
    <source>
        <dbReference type="EMBL" id="SDS03353.1"/>
    </source>
</evidence>
<organism evidence="2 3">
    <name type="scientific">Pseudomonas lini</name>
    <dbReference type="NCBI Taxonomy" id="163011"/>
    <lineage>
        <taxon>Bacteria</taxon>
        <taxon>Pseudomonadati</taxon>
        <taxon>Pseudomonadota</taxon>
        <taxon>Gammaproteobacteria</taxon>
        <taxon>Pseudomonadales</taxon>
        <taxon>Pseudomonadaceae</taxon>
        <taxon>Pseudomonas</taxon>
    </lineage>
</organism>
<reference evidence="1 4" key="3">
    <citation type="submission" date="2019-09" db="EMBL/GenBank/DDBJ databases">
        <title>Draft genome sequences of 48 bacterial type strains from the CCUG.</title>
        <authorList>
            <person name="Tunovic T."/>
            <person name="Pineiro-Iglesias B."/>
            <person name="Unosson C."/>
            <person name="Inganas E."/>
            <person name="Ohlen M."/>
            <person name="Cardew S."/>
            <person name="Jensie-Markopoulos S."/>
            <person name="Salva-Serra F."/>
            <person name="Jaen-Luchoro D."/>
            <person name="Karlsson R."/>
            <person name="Svensson-Stadler L."/>
            <person name="Chun J."/>
            <person name="Moore E."/>
        </authorList>
    </citation>
    <scope>NUCLEOTIDE SEQUENCE [LARGE SCALE GENOMIC DNA]</scope>
    <source>
        <strain evidence="1 4">CCUG 51522</strain>
    </source>
</reference>
<proteinExistence type="predicted"/>
<accession>A0A0J6H3N5</accession>
<reference evidence="2" key="1">
    <citation type="submission" date="2016-10" db="EMBL/GenBank/DDBJ databases">
        <authorList>
            <person name="de Groot N.N."/>
        </authorList>
    </citation>
    <scope>NUCLEOTIDE SEQUENCE [LARGE SCALE GENOMIC DNA]</scope>
    <source>
        <strain evidence="2">BS3782</strain>
    </source>
</reference>
<dbReference type="PATRIC" id="fig|163011.3.peg.4511"/>
<dbReference type="AlphaFoldDB" id="A0A0J6H3N5"/>
<dbReference type="RefSeq" id="WP_048396107.1">
    <property type="nucleotide sequence ID" value="NZ_JYLB01000005.1"/>
</dbReference>
<dbReference type="Proteomes" id="UP000182814">
    <property type="component" value="Chromosome I"/>
</dbReference>
<sequence length="194" mass="19615">MGRKIIGIGAPTSTGGSVLEGNVGINIDGAVSTSSVGHMASCPACSKGKGPIVAVGPRTITLPAGLVALEGDYVACGCPPQSNKVISAQSSVYGGAEHNKADFSGITALINRPKTITDISLSYGDAQVPVESVSRFYTDLNIHVKTSGYLPGETVTVNLSGPIENTLTGIVDAKGVAIIPNAFGSEVINMEGEA</sequence>
<name>A0A0J6H3N5_9PSED</name>
<dbReference type="CDD" id="cd14744">
    <property type="entry name" value="PAAR_CT_2"/>
    <property type="match status" value="1"/>
</dbReference>
<dbReference type="EMBL" id="VZPO01000004">
    <property type="protein sequence ID" value="KAB0505138.1"/>
    <property type="molecule type" value="Genomic_DNA"/>
</dbReference>
<dbReference type="EMBL" id="LT629746">
    <property type="protein sequence ID" value="SDS03353.1"/>
    <property type="molecule type" value="Genomic_DNA"/>
</dbReference>
<reference evidence="3" key="2">
    <citation type="submission" date="2016-10" db="EMBL/GenBank/DDBJ databases">
        <authorList>
            <person name="Varghese N."/>
            <person name="Submissions S."/>
        </authorList>
    </citation>
    <scope>NUCLEOTIDE SEQUENCE [LARGE SCALE GENOMIC DNA]</scope>
    <source>
        <strain evidence="3">BS3782</strain>
    </source>
</reference>
<keyword evidence="3" id="KW-1185">Reference proteome</keyword>
<protein>
    <submittedName>
        <fullName evidence="1">PAAR domain-containing protein</fullName>
    </submittedName>
    <submittedName>
        <fullName evidence="2">Zn-binding Pro-Ala-Ala-Arg (PAAR) domain-containing protein, incolved in TypeVI secretion</fullName>
    </submittedName>
</protein>
<dbReference type="Pfam" id="PF05488">
    <property type="entry name" value="PAAR_motif"/>
    <property type="match status" value="1"/>
</dbReference>
<gene>
    <name evidence="1" type="ORF">F7R14_11625</name>
    <name evidence="2" type="ORF">SAMN04490191_0542</name>
</gene>
<evidence type="ECO:0000313" key="1">
    <source>
        <dbReference type="EMBL" id="KAB0505138.1"/>
    </source>
</evidence>